<evidence type="ECO:0000256" key="1">
    <source>
        <dbReference type="ARBA" id="ARBA00023136"/>
    </source>
</evidence>
<organism evidence="3 4">
    <name type="scientific">Fasciola hepatica</name>
    <name type="common">Liver fluke</name>
    <dbReference type="NCBI Taxonomy" id="6192"/>
    <lineage>
        <taxon>Eukaryota</taxon>
        <taxon>Metazoa</taxon>
        <taxon>Spiralia</taxon>
        <taxon>Lophotrochozoa</taxon>
        <taxon>Platyhelminthes</taxon>
        <taxon>Trematoda</taxon>
        <taxon>Digenea</taxon>
        <taxon>Plagiorchiida</taxon>
        <taxon>Echinostomata</taxon>
        <taxon>Echinostomatoidea</taxon>
        <taxon>Fasciolidae</taxon>
        <taxon>Fasciola</taxon>
    </lineage>
</organism>
<keyword evidence="2" id="KW-1133">Transmembrane helix</keyword>
<evidence type="ECO:0000256" key="2">
    <source>
        <dbReference type="SAM" id="Phobius"/>
    </source>
</evidence>
<evidence type="ECO:0000313" key="4">
    <source>
        <dbReference type="Proteomes" id="UP000230066"/>
    </source>
</evidence>
<dbReference type="EMBL" id="JXXN02001628">
    <property type="protein sequence ID" value="THD24383.1"/>
    <property type="molecule type" value="Genomic_DNA"/>
</dbReference>
<sequence>MYHRNLHYVIDFGMYRFCTYKGLRKQPVLLLLLFCLIYGEFLEPRSSPFWWPKFDSWDSENETRLLLASDPHLEGYKPNLWWLNYVFQWDSDRYLKYHFRQALDWVKPSGFLILGDLFDLGSEIDEDEFKETCARFQHIFLDKNPLPLIVVMYTIVLPFEKHFILPGDNDVDLIEGGPTDPLLMKRLDGCLNPLRTTVNIQFLHLKTVPRGTYRVPSGDGKLQFNHSSEPFFILATHEPIMQIPRDNLNEVLSDKYPCLFVSSHYHRPYMYLIRSTGRGSFTHQWTYRPDNWHPRQLTLHLNLSHCTTDRSNPRESIGLGVPSCTYRSGFPKNTAFAVLQIYRDGRATYHLLPLSSRLSTVYLYLVCITFCFLYMILVTLLQRCPTGVRKHSVGHGTMIK</sequence>
<evidence type="ECO:0000313" key="3">
    <source>
        <dbReference type="EMBL" id="THD24383.1"/>
    </source>
</evidence>
<accession>A0A4E0RA17</accession>
<keyword evidence="1 2" id="KW-0472">Membrane</keyword>
<name>A0A4E0RA17_FASHE</name>
<dbReference type="GO" id="GO:0005783">
    <property type="term" value="C:endoplasmic reticulum"/>
    <property type="evidence" value="ECO:0007669"/>
    <property type="project" value="TreeGrafter"/>
</dbReference>
<dbReference type="SUPFAM" id="SSF56300">
    <property type="entry name" value="Metallo-dependent phosphatases"/>
    <property type="match status" value="1"/>
</dbReference>
<dbReference type="InterPro" id="IPR033308">
    <property type="entry name" value="PGAP5/Cdc1/Ted1"/>
</dbReference>
<dbReference type="InterPro" id="IPR029052">
    <property type="entry name" value="Metallo-depent_PP-like"/>
</dbReference>
<protein>
    <recommendedName>
        <fullName evidence="5">Metallophosphoesterase 1</fullName>
    </recommendedName>
</protein>
<reference evidence="3" key="1">
    <citation type="submission" date="2019-03" db="EMBL/GenBank/DDBJ databases">
        <title>Improved annotation for the trematode Fasciola hepatica.</title>
        <authorList>
            <person name="Choi Y.-J."/>
            <person name="Martin J."/>
            <person name="Mitreva M."/>
        </authorList>
    </citation>
    <scope>NUCLEOTIDE SEQUENCE [LARGE SCALE GENOMIC DNA]</scope>
</reference>
<evidence type="ECO:0008006" key="5">
    <source>
        <dbReference type="Google" id="ProtNLM"/>
    </source>
</evidence>
<dbReference type="GO" id="GO:0016020">
    <property type="term" value="C:membrane"/>
    <property type="evidence" value="ECO:0007669"/>
    <property type="project" value="GOC"/>
</dbReference>
<keyword evidence="4" id="KW-1185">Reference proteome</keyword>
<dbReference type="Proteomes" id="UP000230066">
    <property type="component" value="Unassembled WGS sequence"/>
</dbReference>
<feature type="transmembrane region" description="Helical" evidence="2">
    <location>
        <begin position="361"/>
        <end position="381"/>
    </location>
</feature>
<keyword evidence="2" id="KW-0812">Transmembrane</keyword>
<dbReference type="PANTHER" id="PTHR13315">
    <property type="entry name" value="METALLO PHOSPHOESTERASE RELATED"/>
    <property type="match status" value="1"/>
</dbReference>
<dbReference type="PANTHER" id="PTHR13315:SF4">
    <property type="entry name" value="METALLOPHOSPHOESTERASE, ISOFORM E"/>
    <property type="match status" value="1"/>
</dbReference>
<gene>
    <name evidence="3" type="ORF">D915_003941</name>
</gene>
<dbReference type="GO" id="GO:0006506">
    <property type="term" value="P:GPI anchor biosynthetic process"/>
    <property type="evidence" value="ECO:0007669"/>
    <property type="project" value="InterPro"/>
</dbReference>
<proteinExistence type="predicted"/>
<comment type="caution">
    <text evidence="3">The sequence shown here is derived from an EMBL/GenBank/DDBJ whole genome shotgun (WGS) entry which is preliminary data.</text>
</comment>
<dbReference type="AlphaFoldDB" id="A0A4E0RA17"/>